<dbReference type="PANTHER" id="PTHR33279">
    <property type="entry name" value="SULFUR CARRIER PROTEIN YEDF-RELATED"/>
    <property type="match status" value="1"/>
</dbReference>
<dbReference type="Pfam" id="PF01206">
    <property type="entry name" value="TusA"/>
    <property type="match status" value="1"/>
</dbReference>
<keyword evidence="3" id="KW-0808">Transferase</keyword>
<dbReference type="PANTHER" id="PTHR33279:SF6">
    <property type="entry name" value="SULFUR CARRIER PROTEIN YEDF-RELATED"/>
    <property type="match status" value="1"/>
</dbReference>
<dbReference type="GO" id="GO:0016740">
    <property type="term" value="F:transferase activity"/>
    <property type="evidence" value="ECO:0007669"/>
    <property type="project" value="UniProtKB-KW"/>
</dbReference>
<organism evidence="3 4">
    <name type="scientific">Alkalibacterium thalassium</name>
    <dbReference type="NCBI Taxonomy" id="426701"/>
    <lineage>
        <taxon>Bacteria</taxon>
        <taxon>Bacillati</taxon>
        <taxon>Bacillota</taxon>
        <taxon>Bacilli</taxon>
        <taxon>Lactobacillales</taxon>
        <taxon>Carnobacteriaceae</taxon>
        <taxon>Alkalibacterium</taxon>
    </lineage>
</organism>
<proteinExistence type="inferred from homology"/>
<dbReference type="AlphaFoldDB" id="A0A1G9AXE2"/>
<evidence type="ECO:0000313" key="3">
    <source>
        <dbReference type="EMBL" id="SDK31907.1"/>
    </source>
</evidence>
<dbReference type="Proteomes" id="UP000199433">
    <property type="component" value="Unassembled WGS sequence"/>
</dbReference>
<gene>
    <name evidence="3" type="ORF">SAMN04488098_102313</name>
</gene>
<dbReference type="InterPro" id="IPR036868">
    <property type="entry name" value="TusA-like_sf"/>
</dbReference>
<evidence type="ECO:0000256" key="1">
    <source>
        <dbReference type="ARBA" id="ARBA00008984"/>
    </source>
</evidence>
<keyword evidence="4" id="KW-1185">Reference proteome</keyword>
<evidence type="ECO:0000259" key="2">
    <source>
        <dbReference type="PROSITE" id="PS01148"/>
    </source>
</evidence>
<dbReference type="PROSITE" id="PS01148">
    <property type="entry name" value="UPF0033"/>
    <property type="match status" value="1"/>
</dbReference>
<dbReference type="STRING" id="426701.SAMN04488098_102313"/>
<dbReference type="InterPro" id="IPR001455">
    <property type="entry name" value="TusA-like"/>
</dbReference>
<sequence>MNVHKVLDAKGLACPMPIVKTRKEIKSMNTGEILEVQATDKGSLKDFQAWAKSSGHELLDINETNDVLTFHIKKGE</sequence>
<dbReference type="Gene3D" id="3.30.110.40">
    <property type="entry name" value="TusA-like domain"/>
    <property type="match status" value="1"/>
</dbReference>
<protein>
    <submittedName>
        <fullName evidence="3">TusA-related sulfurtransferase</fullName>
    </submittedName>
</protein>
<dbReference type="OrthoDB" id="9801500at2"/>
<dbReference type="RefSeq" id="WP_091266937.1">
    <property type="nucleotide sequence ID" value="NZ_FNFK01000023.1"/>
</dbReference>
<dbReference type="CDD" id="cd00291">
    <property type="entry name" value="SirA_YedF_YeeD"/>
    <property type="match status" value="1"/>
</dbReference>
<feature type="domain" description="UPF0033" evidence="2">
    <location>
        <begin position="7"/>
        <end position="31"/>
    </location>
</feature>
<name>A0A1G9AXE2_9LACT</name>
<dbReference type="EMBL" id="FNFK01000023">
    <property type="protein sequence ID" value="SDK31907.1"/>
    <property type="molecule type" value="Genomic_DNA"/>
</dbReference>
<comment type="similarity">
    <text evidence="1">Belongs to the sulfur carrier protein TusA family.</text>
</comment>
<dbReference type="SUPFAM" id="SSF64307">
    <property type="entry name" value="SirA-like"/>
    <property type="match status" value="1"/>
</dbReference>
<accession>A0A1G9AXE2</accession>
<reference evidence="4" key="1">
    <citation type="submission" date="2016-10" db="EMBL/GenBank/DDBJ databases">
        <authorList>
            <person name="Varghese N."/>
            <person name="Submissions S."/>
        </authorList>
    </citation>
    <scope>NUCLEOTIDE SEQUENCE [LARGE SCALE GENOMIC DNA]</scope>
    <source>
        <strain evidence="4">DSM 19181</strain>
    </source>
</reference>
<evidence type="ECO:0000313" key="4">
    <source>
        <dbReference type="Proteomes" id="UP000199433"/>
    </source>
</evidence>